<sequence length="697" mass="77456">MSNNPWGIRFLRMFDMANDSGLFRTAADLTAQGAVREGPNWRDSGGDLWVPLIEAKMVHQFDHRWATYDAAGEETRDVRLEEKQAPDFHIEPRYWVPDDQVRLKTSRAPKVVRKSWKDSKPDALTLAVFTWLAGHAIERDEEDWEAQACGLFAEGRLALPDLEANRDAIRELGPVLNTEAPLTDADLDAIRNAGGSIGGVAWSLIASRAPNWLLGWRDVARSVDIRTTIACIVPRQGVNDKFLLMFPSVGARRAAALYGCMNSLVFDYICRQKLSGTALKYFVLKQIACQPPSVLADEAALGFIIPRILELTYTTHDLAPFARDLGYDGAPFPWEPERRALLRADLDAYYGYLYGLTRRDLNFILEPGDVMGADYPTETFRVLKESEERQFGEYRTKRLVLAAWDRFVENGTFDPLRLRGPESAEAMRRNLMVVRGRVEELEQVLAELVPIVDAQSKPTLFVEGASDGPVVEAAWSVFFPNDPLPFAVVSAGGTKQMQSLAAPGKALRDLLHGRLVLALADNDGEGRNLWTDGHLHKGGVWKAQTNGVHICLLKPTDAFRATMERFNVPKANWPFTVETAFPVAIRRQAEAEGAYALSGDGQPDLFTNPELARRIAGIVAQPPDDDARFDLRAPHPDFKERFAAWVTRPERRTREVFAAFETIVTGLNDLLARTAPATPAAAPAQSAARRGRGRGAA</sequence>
<feature type="region of interest" description="Disordered" evidence="1">
    <location>
        <begin position="676"/>
        <end position="697"/>
    </location>
</feature>
<protein>
    <submittedName>
        <fullName evidence="2">Uncharacterized protein</fullName>
    </submittedName>
</protein>
<dbReference type="RefSeq" id="WP_149471483.1">
    <property type="nucleotide sequence ID" value="NZ_QOKW01000026.1"/>
</dbReference>
<proteinExistence type="predicted"/>
<organism evidence="2 3">
    <name type="scientific">Roseomonas genomospecies 6</name>
    <dbReference type="NCBI Taxonomy" id="214106"/>
    <lineage>
        <taxon>Bacteria</taxon>
        <taxon>Pseudomonadati</taxon>
        <taxon>Pseudomonadota</taxon>
        <taxon>Alphaproteobacteria</taxon>
        <taxon>Acetobacterales</taxon>
        <taxon>Roseomonadaceae</taxon>
        <taxon>Roseomonas</taxon>
    </lineage>
</organism>
<feature type="compositionally biased region" description="Low complexity" evidence="1">
    <location>
        <begin position="676"/>
        <end position="688"/>
    </location>
</feature>
<comment type="caution">
    <text evidence="2">The sequence shown here is derived from an EMBL/GenBank/DDBJ whole genome shotgun (WGS) entry which is preliminary data.</text>
</comment>
<name>A0A9W7NGD6_9PROT</name>
<gene>
    <name evidence="2" type="ORF">DS843_24625</name>
</gene>
<dbReference type="Proteomes" id="UP000480854">
    <property type="component" value="Unassembled WGS sequence"/>
</dbReference>
<reference evidence="2 3" key="1">
    <citation type="submission" date="2018-07" db="EMBL/GenBank/DDBJ databases">
        <title>Genome sequence of Azospirillum sp. ATCC 49961.</title>
        <authorList>
            <person name="Sant'Anna F.H."/>
            <person name="Baldani J.I."/>
            <person name="Zilli J.E."/>
            <person name="Reis V.M."/>
            <person name="Hartmann A."/>
            <person name="Cruz L."/>
            <person name="de Souza E.M."/>
            <person name="de Oliveira Pedrosa F."/>
            <person name="Passaglia L.M.P."/>
        </authorList>
    </citation>
    <scope>NUCLEOTIDE SEQUENCE [LARGE SCALE GENOMIC DNA]</scope>
    <source>
        <strain evidence="2 3">ATCC 49961</strain>
    </source>
</reference>
<evidence type="ECO:0000256" key="1">
    <source>
        <dbReference type="SAM" id="MobiDB-lite"/>
    </source>
</evidence>
<dbReference type="AlphaFoldDB" id="A0A9W7NGD6"/>
<dbReference type="OrthoDB" id="9806213at2"/>
<dbReference type="EMBL" id="QOKW01000026">
    <property type="protein sequence ID" value="KAA0677176.1"/>
    <property type="molecule type" value="Genomic_DNA"/>
</dbReference>
<keyword evidence="3" id="KW-1185">Reference proteome</keyword>
<evidence type="ECO:0000313" key="3">
    <source>
        <dbReference type="Proteomes" id="UP000480854"/>
    </source>
</evidence>
<evidence type="ECO:0000313" key="2">
    <source>
        <dbReference type="EMBL" id="KAA0677176.1"/>
    </source>
</evidence>
<accession>A0A9W7NGD6</accession>